<dbReference type="EMBL" id="MU157852">
    <property type="protein sequence ID" value="KAF9528578.1"/>
    <property type="molecule type" value="Genomic_DNA"/>
</dbReference>
<reference evidence="2" key="1">
    <citation type="submission" date="2020-11" db="EMBL/GenBank/DDBJ databases">
        <authorList>
            <consortium name="DOE Joint Genome Institute"/>
            <person name="Ahrendt S."/>
            <person name="Riley R."/>
            <person name="Andreopoulos W."/>
            <person name="Labutti K."/>
            <person name="Pangilinan J."/>
            <person name="Ruiz-Duenas F.J."/>
            <person name="Barrasa J.M."/>
            <person name="Sanchez-Garcia M."/>
            <person name="Camarero S."/>
            <person name="Miyauchi S."/>
            <person name="Serrano A."/>
            <person name="Linde D."/>
            <person name="Babiker R."/>
            <person name="Drula E."/>
            <person name="Ayuso-Fernandez I."/>
            <person name="Pacheco R."/>
            <person name="Padilla G."/>
            <person name="Ferreira P."/>
            <person name="Barriuso J."/>
            <person name="Kellner H."/>
            <person name="Castanera R."/>
            <person name="Alfaro M."/>
            <person name="Ramirez L."/>
            <person name="Pisabarro A.G."/>
            <person name="Kuo A."/>
            <person name="Tritt A."/>
            <person name="Lipzen A."/>
            <person name="He G."/>
            <person name="Yan M."/>
            <person name="Ng V."/>
            <person name="Cullen D."/>
            <person name="Martin F."/>
            <person name="Rosso M.-N."/>
            <person name="Henrissat B."/>
            <person name="Hibbett D."/>
            <person name="Martinez A.T."/>
            <person name="Grigoriev I.V."/>
        </authorList>
    </citation>
    <scope>NUCLEOTIDE SEQUENCE</scope>
    <source>
        <strain evidence="2">CBS 506.95</strain>
    </source>
</reference>
<protein>
    <submittedName>
        <fullName evidence="2">Uncharacterized protein</fullName>
    </submittedName>
</protein>
<accession>A0A9P6EFG9</accession>
<evidence type="ECO:0000256" key="1">
    <source>
        <dbReference type="SAM" id="MobiDB-lite"/>
    </source>
</evidence>
<gene>
    <name evidence="2" type="ORF">CPB83DRAFT_835816</name>
</gene>
<proteinExistence type="predicted"/>
<evidence type="ECO:0000313" key="3">
    <source>
        <dbReference type="Proteomes" id="UP000807306"/>
    </source>
</evidence>
<dbReference type="OrthoDB" id="10654147at2759"/>
<sequence>MNPSQFINKYKRYLSLAEDKNRVGPPEAIWYGLWNHLFCNIAANDEDLLVFPQLDLRIATTNKVKGCSTRYTDIALQDTFLKWSGAGYRSQLVALVEVKPGVEKGASDHDDAEEYDSSSSEEMEEDEGSIGVNTEKADVDKGRTRVEERRAAVMLTAMTEVIVQVKHYFSQLSREDRSEVVMIASVGSWYRWAVYKKTDGTPAKDSRQTASLYQIGHQGGDFTTPWGDLQQIGMTGDNWTTCNFSPHQDKASVVTLKNSLVASITYTYPVGVKIMNLPFRLWSLLLQCTERKKGLTIETLHGTFATSQWHPISKPSVVFICRILELTSCTIGLMETARLKRQSRKI</sequence>
<organism evidence="2 3">
    <name type="scientific">Crepidotus variabilis</name>
    <dbReference type="NCBI Taxonomy" id="179855"/>
    <lineage>
        <taxon>Eukaryota</taxon>
        <taxon>Fungi</taxon>
        <taxon>Dikarya</taxon>
        <taxon>Basidiomycota</taxon>
        <taxon>Agaricomycotina</taxon>
        <taxon>Agaricomycetes</taxon>
        <taxon>Agaricomycetidae</taxon>
        <taxon>Agaricales</taxon>
        <taxon>Agaricineae</taxon>
        <taxon>Crepidotaceae</taxon>
        <taxon>Crepidotus</taxon>
    </lineage>
</organism>
<feature type="compositionally biased region" description="Acidic residues" evidence="1">
    <location>
        <begin position="110"/>
        <end position="128"/>
    </location>
</feature>
<name>A0A9P6EFG9_9AGAR</name>
<dbReference type="Proteomes" id="UP000807306">
    <property type="component" value="Unassembled WGS sequence"/>
</dbReference>
<comment type="caution">
    <text evidence="2">The sequence shown here is derived from an EMBL/GenBank/DDBJ whole genome shotgun (WGS) entry which is preliminary data.</text>
</comment>
<dbReference type="AlphaFoldDB" id="A0A9P6EFG9"/>
<keyword evidence="3" id="KW-1185">Reference proteome</keyword>
<feature type="region of interest" description="Disordered" evidence="1">
    <location>
        <begin position="104"/>
        <end position="143"/>
    </location>
</feature>
<evidence type="ECO:0000313" key="2">
    <source>
        <dbReference type="EMBL" id="KAF9528578.1"/>
    </source>
</evidence>